<evidence type="ECO:0000313" key="4">
    <source>
        <dbReference type="EMBL" id="EXA28961.1"/>
    </source>
</evidence>
<keyword evidence="1" id="KW-0862">Zinc</keyword>
<dbReference type="OrthoDB" id="5244177at2759"/>
<feature type="region of interest" description="Disordered" evidence="2">
    <location>
        <begin position="382"/>
        <end position="468"/>
    </location>
</feature>
<evidence type="ECO:0000256" key="2">
    <source>
        <dbReference type="SAM" id="MobiDB-lite"/>
    </source>
</evidence>
<feature type="domain" description="C2H2-type" evidence="3">
    <location>
        <begin position="1132"/>
        <end position="1160"/>
    </location>
</feature>
<dbReference type="Pfam" id="PF12013">
    <property type="entry name" value="OrsD"/>
    <property type="match status" value="2"/>
</dbReference>
<protein>
    <recommendedName>
        <fullName evidence="3">C2H2-type domain-containing protein</fullName>
    </recommendedName>
</protein>
<dbReference type="GO" id="GO:0008270">
    <property type="term" value="F:zinc ion binding"/>
    <property type="evidence" value="ECO:0007669"/>
    <property type="project" value="UniProtKB-KW"/>
</dbReference>
<feature type="compositionally biased region" description="Polar residues" evidence="2">
    <location>
        <begin position="449"/>
        <end position="465"/>
    </location>
</feature>
<evidence type="ECO:0000256" key="1">
    <source>
        <dbReference type="PROSITE-ProRule" id="PRU00042"/>
    </source>
</evidence>
<sequence>MYLLSMSTQVPSEYRLHRQNITPSQVQTLRRLELHYDISFQAIICIPCGFALKTDDDRVGRHLKEKHGISKKRRQKLNTLVNSLHLPDLDELPKRADGFAQHPYLALQTGAECKHCALRSTSYDILSRHLKKEHSQKINGIGARGKRWLRHHIRDNLTFQSWKANDIQRSWIVTITDNQQSLQKGADRFLQPVPDAINEFAQKLVMEERGRLDGQQCSPSFSGTLGKKELLTNWLRRTRWDETLSQARRDMLLSLSEVPLTTGQPFWIGIHDGEQIRSSVKDECKLAIIVQALDRLLDRCADTVMHTDVSVRRWLRGRFPDRPYKAPFELLVRSASESQYRKEFKRCLCFWLRVLQLPKSVVPSIIGRGLSQPQREMLEQLWSDPVWKDQPPTGPFRVEDDEEGRVEEAREEEEDSEDEDESDYEDIGDTEDDEKIYAWPEQESGCSGEESTTGDQSSTLLTHQDTGADDPCSDVVLELCYSMAIEDFEDGTASSSLLVYFSAVRGLSRPTGTRESQLGPPMDLMPVRTEKMCDGTMSPLGEFLSLLSYGRALSRSEGPVYHFYWSEDDQVLSWDGCLHLSMASFRGLAREALRQATIQCQRLMYDWEPADPDLGGLRDRLSTAKSGYSFVSDPANGLNDAYLELFMRACTSSIDGILKSRGQCQSLWNAEAAQAYLDAHDASLKTLMVLCYLDGGQAARISDIWSTKTFSEELKRISRTVPGIPCEIGVQLYRQLSIAITEKHVRTATSGFNRFDDTTCAASEDAAFAWQSGHRPRQRYSTYGLDGAFPDQLQPALLRIYARISADWHKFLSIDDGEELGSANTTDDTYQVRPSKEVAPLKRSHDKVSSYILSSELPEKRQCRRLGQLEGRSSRPTDVTNVLEETISCGSVESCTPEEYAESPTDRPILTAGPFIYLEQLRLVVCNVCKYAVLADGIRNHLLHRRHQYSLSAREKKEIICTVSSIPGILKQQDDLLNFPFPPPETKPLPFIEAPKHDGLRCNDCGYVTRQTGNMQKHCRRKHGWQNDWTKGGNVKQKSELPRDLPWTSGVSCQRLFNHDRASNWFEVVNEVPKHLKTKHPTIRPAQAKAIDEAIALIAGLAQSRTDLKDFKFPDPSDEPIPYLKPPTPNCKRCHVCGHAYPRDSDIRRHYRKKHQWRSDWIKGGNIKKKLEQPRQVPWVEGVWCQRFFEYRQASRWFEVCKPVDSLSHPVRGSEGGEDAAAKLMRLHQEQVNKFNAAEEDEIKVADEKKEPSAWLERTGWADHLQKFKAKKDLLPLAAPVQEDEPVLQVMCDIFDRLADHAKAAAVPSIVGLAALYQIERKEIHIKPSKPFDNRLEDESWAQYKGYWMTILRIWHRMDGRQDEDRPPYKLTIQQGDLWDEFVEAAEAVVAGQAREKGLTDKKMERLCLDMLIGMLDHQFRQSHYDSIMLSALAIMGINEDGGWIEPTDYTPKYSGVIKVARMLVLYQSWHEREEDVAEKMRTMDEDEAREEAKGMYRIVREKSQRFMTRVSEKNDSEPTPMDWIFDARTYGMKIRYATAAGGTIDWRGEEITYRHVRFTMGSLSEMFHSLVQEARSMLCELTMVGANNLEALPKIEWTKMEDDHSEARVGYSFLTDSRNEWVAKGKNWVLNQILESKKRQKEWLSEGPNGSCPYNMKAVKSYGRLVEQFREVLNLLSYCTKNCL</sequence>
<organism evidence="4">
    <name type="scientific">Fusarium oxysporum f. sp. pisi HDV247</name>
    <dbReference type="NCBI Taxonomy" id="1080344"/>
    <lineage>
        <taxon>Eukaryota</taxon>
        <taxon>Fungi</taxon>
        <taxon>Dikarya</taxon>
        <taxon>Ascomycota</taxon>
        <taxon>Pezizomycotina</taxon>
        <taxon>Sordariomycetes</taxon>
        <taxon>Hypocreomycetidae</taxon>
        <taxon>Hypocreales</taxon>
        <taxon>Nectriaceae</taxon>
        <taxon>Fusarium</taxon>
        <taxon>Fusarium oxysporum species complex</taxon>
    </lineage>
</organism>
<dbReference type="EMBL" id="JH651163">
    <property type="protein sequence ID" value="EXA28961.1"/>
    <property type="molecule type" value="Genomic_DNA"/>
</dbReference>
<dbReference type="PROSITE" id="PS50157">
    <property type="entry name" value="ZINC_FINGER_C2H2_2"/>
    <property type="match status" value="1"/>
</dbReference>
<gene>
    <name evidence="4" type="ORF">FOVG_19469</name>
</gene>
<keyword evidence="1" id="KW-0863">Zinc-finger</keyword>
<reference evidence="4" key="1">
    <citation type="submission" date="2011-10" db="EMBL/GenBank/DDBJ databases">
        <title>The Genome Sequence of Fusarium oxysporum HDV247.</title>
        <authorList>
            <consortium name="The Broad Institute Genome Sequencing Platform"/>
            <person name="Ma L.-J."/>
            <person name="Gale L.R."/>
            <person name="Schwartz D.C."/>
            <person name="Zhou S."/>
            <person name="Corby-Kistler H."/>
            <person name="Young S.K."/>
            <person name="Zeng Q."/>
            <person name="Gargeya S."/>
            <person name="Fitzgerald M."/>
            <person name="Haas B."/>
            <person name="Abouelleil A."/>
            <person name="Alvarado L."/>
            <person name="Arachchi H.M."/>
            <person name="Berlin A."/>
            <person name="Brown A."/>
            <person name="Chapman S.B."/>
            <person name="Chen Z."/>
            <person name="Dunbar C."/>
            <person name="Freedman E."/>
            <person name="Gearin G."/>
            <person name="Goldberg J."/>
            <person name="Griggs A."/>
            <person name="Gujja S."/>
            <person name="Heiman D."/>
            <person name="Howarth C."/>
            <person name="Larson L."/>
            <person name="Lui A."/>
            <person name="MacDonald P.J.P."/>
            <person name="Montmayeur A."/>
            <person name="Murphy C."/>
            <person name="Neiman D."/>
            <person name="Pearson M."/>
            <person name="Priest M."/>
            <person name="Roberts A."/>
            <person name="Saif S."/>
            <person name="Shea T."/>
            <person name="Shenoy N."/>
            <person name="Sisk P."/>
            <person name="Stolte C."/>
            <person name="Sykes S."/>
            <person name="Wortman J."/>
            <person name="Nusbaum C."/>
            <person name="Birren B."/>
        </authorList>
    </citation>
    <scope>NUCLEOTIDE SEQUENCE [LARGE SCALE GENOMIC DNA]</scope>
    <source>
        <strain evidence="4">HDV247</strain>
    </source>
</reference>
<dbReference type="HOGENOM" id="CLU_003093_0_2_1"/>
<accession>W9NE22</accession>
<keyword evidence="1" id="KW-0479">Metal-binding</keyword>
<feature type="compositionally biased region" description="Acidic residues" evidence="2">
    <location>
        <begin position="399"/>
        <end position="434"/>
    </location>
</feature>
<dbReference type="PROSITE" id="PS00028">
    <property type="entry name" value="ZINC_FINGER_C2H2_1"/>
    <property type="match status" value="1"/>
</dbReference>
<dbReference type="SMART" id="SM00355">
    <property type="entry name" value="ZnF_C2H2"/>
    <property type="match status" value="4"/>
</dbReference>
<dbReference type="InterPro" id="IPR013087">
    <property type="entry name" value="Znf_C2H2_type"/>
</dbReference>
<proteinExistence type="predicted"/>
<dbReference type="InterPro" id="IPR022698">
    <property type="entry name" value="OrsD"/>
</dbReference>
<dbReference type="Proteomes" id="UP000030751">
    <property type="component" value="Unassembled WGS sequence"/>
</dbReference>
<name>W9NE22_FUSOX</name>
<reference evidence="4" key="2">
    <citation type="submission" date="2012-05" db="EMBL/GenBank/DDBJ databases">
        <title>Annotation of the Genome Sequence of Fusarium oxysporum HDV247.</title>
        <authorList>
            <consortium name="The Broad Institute Genomics Platform"/>
            <person name="Ma L.-J."/>
            <person name="Corby-Kistler H."/>
            <person name="Broz K."/>
            <person name="Gale L.R."/>
            <person name="Jonkers W."/>
            <person name="O'Donnell K."/>
            <person name="Ploetz R."/>
            <person name="Steinberg C."/>
            <person name="Schwartz D.C."/>
            <person name="VanEtten H."/>
            <person name="Zhou S."/>
            <person name="Young S.K."/>
            <person name="Zeng Q."/>
            <person name="Gargeya S."/>
            <person name="Fitzgerald M."/>
            <person name="Abouelleil A."/>
            <person name="Alvarado L."/>
            <person name="Chapman S.B."/>
            <person name="Gainer-Dewar J."/>
            <person name="Goldberg J."/>
            <person name="Griggs A."/>
            <person name="Gujja S."/>
            <person name="Hansen M."/>
            <person name="Howarth C."/>
            <person name="Imamovic A."/>
            <person name="Ireland A."/>
            <person name="Larimer J."/>
            <person name="McCowan C."/>
            <person name="Murphy C."/>
            <person name="Pearson M."/>
            <person name="Poon T.W."/>
            <person name="Priest M."/>
            <person name="Roberts A."/>
            <person name="Saif S."/>
            <person name="Shea T."/>
            <person name="Sykes S."/>
            <person name="Wortman J."/>
            <person name="Nusbaum C."/>
            <person name="Birren B."/>
        </authorList>
    </citation>
    <scope>NUCLEOTIDE SEQUENCE</scope>
    <source>
        <strain evidence="4">HDV247</strain>
    </source>
</reference>
<evidence type="ECO:0000259" key="3">
    <source>
        <dbReference type="PROSITE" id="PS50157"/>
    </source>
</evidence>